<evidence type="ECO:0000313" key="2">
    <source>
        <dbReference type="EMBL" id="TBU20370.1"/>
    </source>
</evidence>
<evidence type="ECO:0000313" key="3">
    <source>
        <dbReference type="Proteomes" id="UP000292282"/>
    </source>
</evidence>
<accession>A0A4Q9M124</accession>
<proteinExistence type="predicted"/>
<sequence>MNIILKDCKTPQYRGNHSVHSTQENSRNNSFDRRRGFESGLNSEESRERAENTKNIIHLVLDDINTVKEPTINKDKESCLEENKQVIGNMQEII</sequence>
<organism evidence="2 3">
    <name type="scientific">Hamiltosporidium tvaerminnensis</name>
    <dbReference type="NCBI Taxonomy" id="1176355"/>
    <lineage>
        <taxon>Eukaryota</taxon>
        <taxon>Fungi</taxon>
        <taxon>Fungi incertae sedis</taxon>
        <taxon>Microsporidia</taxon>
        <taxon>Dubosqiidae</taxon>
        <taxon>Hamiltosporidium</taxon>
    </lineage>
</organism>
<keyword evidence="3" id="KW-1185">Reference proteome</keyword>
<gene>
    <name evidence="2" type="ORF">CWI38_0083p0070</name>
</gene>
<comment type="caution">
    <text evidence="2">The sequence shown here is derived from an EMBL/GenBank/DDBJ whole genome shotgun (WGS) entry which is preliminary data.</text>
</comment>
<feature type="region of interest" description="Disordered" evidence="1">
    <location>
        <begin position="1"/>
        <end position="51"/>
    </location>
</feature>
<reference evidence="2 3" key="1">
    <citation type="submission" date="2017-12" db="EMBL/GenBank/DDBJ databases">
        <authorList>
            <person name="Pombert J.-F."/>
            <person name="Haag K.L."/>
            <person name="Ebert D."/>
        </authorList>
    </citation>
    <scope>NUCLEOTIDE SEQUENCE [LARGE SCALE GENOMIC DNA]</scope>
    <source>
        <strain evidence="2">IL-G-3</strain>
    </source>
</reference>
<dbReference type="AlphaFoldDB" id="A0A4Q9M124"/>
<protein>
    <submittedName>
        <fullName evidence="2">Uncharacterized protein</fullName>
    </submittedName>
</protein>
<dbReference type="EMBL" id="PITK01000083">
    <property type="protein sequence ID" value="TBU20370.1"/>
    <property type="molecule type" value="Genomic_DNA"/>
</dbReference>
<name>A0A4Q9M124_9MICR</name>
<dbReference type="VEuPathDB" id="MicrosporidiaDB:CWI38_0083p0070"/>
<evidence type="ECO:0000256" key="1">
    <source>
        <dbReference type="SAM" id="MobiDB-lite"/>
    </source>
</evidence>
<feature type="compositionally biased region" description="Polar residues" evidence="1">
    <location>
        <begin position="13"/>
        <end position="29"/>
    </location>
</feature>
<dbReference type="Proteomes" id="UP000292282">
    <property type="component" value="Unassembled WGS sequence"/>
</dbReference>